<evidence type="ECO:0000256" key="2">
    <source>
        <dbReference type="ARBA" id="ARBA00022741"/>
    </source>
</evidence>
<evidence type="ECO:0000256" key="1">
    <source>
        <dbReference type="ARBA" id="ARBA00022448"/>
    </source>
</evidence>
<gene>
    <name evidence="5" type="ORF">IAB98_08610</name>
</gene>
<dbReference type="InterPro" id="IPR003593">
    <property type="entry name" value="AAA+_ATPase"/>
</dbReference>
<dbReference type="GO" id="GO:1903806">
    <property type="term" value="P:L-isoleucine import across plasma membrane"/>
    <property type="evidence" value="ECO:0007669"/>
    <property type="project" value="TreeGrafter"/>
</dbReference>
<reference evidence="5" key="2">
    <citation type="journal article" date="2021" name="PeerJ">
        <title>Extensive microbial diversity within the chicken gut microbiome revealed by metagenomics and culture.</title>
        <authorList>
            <person name="Gilroy R."/>
            <person name="Ravi A."/>
            <person name="Getino M."/>
            <person name="Pursley I."/>
            <person name="Horton D.L."/>
            <person name="Alikhan N.F."/>
            <person name="Baker D."/>
            <person name="Gharbi K."/>
            <person name="Hall N."/>
            <person name="Watson M."/>
            <person name="Adriaenssens E.M."/>
            <person name="Foster-Nyarko E."/>
            <person name="Jarju S."/>
            <person name="Secka A."/>
            <person name="Antonio M."/>
            <person name="Oren A."/>
            <person name="Chaudhuri R.R."/>
            <person name="La Ragione R."/>
            <person name="Hildebrand F."/>
            <person name="Pallen M.J."/>
        </authorList>
    </citation>
    <scope>NUCLEOTIDE SEQUENCE</scope>
    <source>
        <strain evidence="5">ChiSxjej1B13-7041</strain>
    </source>
</reference>
<protein>
    <submittedName>
        <fullName evidence="5">ABC transporter ATP-binding protein</fullName>
    </submittedName>
</protein>
<dbReference type="InterPro" id="IPR003439">
    <property type="entry name" value="ABC_transporter-like_ATP-bd"/>
</dbReference>
<dbReference type="PANTHER" id="PTHR45772:SF7">
    <property type="entry name" value="AMINO ACID ABC TRANSPORTER ATP-BINDING PROTEIN"/>
    <property type="match status" value="1"/>
</dbReference>
<dbReference type="Gene3D" id="3.40.50.300">
    <property type="entry name" value="P-loop containing nucleotide triphosphate hydrolases"/>
    <property type="match status" value="1"/>
</dbReference>
<evidence type="ECO:0000313" key="5">
    <source>
        <dbReference type="EMBL" id="HIR93462.1"/>
    </source>
</evidence>
<dbReference type="Proteomes" id="UP000886841">
    <property type="component" value="Unassembled WGS sequence"/>
</dbReference>
<proteinExistence type="predicted"/>
<accession>A0A9D1JGP8</accession>
<comment type="caution">
    <text evidence="5">The sequence shown here is derived from an EMBL/GenBank/DDBJ whole genome shotgun (WGS) entry which is preliminary data.</text>
</comment>
<organism evidence="5 6">
    <name type="scientific">Candidatus Egerieimonas intestinavium</name>
    <dbReference type="NCBI Taxonomy" id="2840777"/>
    <lineage>
        <taxon>Bacteria</taxon>
        <taxon>Bacillati</taxon>
        <taxon>Bacillota</taxon>
        <taxon>Clostridia</taxon>
        <taxon>Lachnospirales</taxon>
        <taxon>Lachnospiraceae</taxon>
        <taxon>Lachnospiraceae incertae sedis</taxon>
        <taxon>Candidatus Egerieimonas</taxon>
    </lineage>
</organism>
<dbReference type="PANTHER" id="PTHR45772">
    <property type="entry name" value="CONSERVED COMPONENT OF ABC TRANSPORTER FOR NATURAL AMINO ACIDS-RELATED"/>
    <property type="match status" value="1"/>
</dbReference>
<dbReference type="GO" id="GO:0005886">
    <property type="term" value="C:plasma membrane"/>
    <property type="evidence" value="ECO:0007669"/>
    <property type="project" value="TreeGrafter"/>
</dbReference>
<dbReference type="PROSITE" id="PS50893">
    <property type="entry name" value="ABC_TRANSPORTER_2"/>
    <property type="match status" value="1"/>
</dbReference>
<dbReference type="FunFam" id="3.40.50.300:FF:000421">
    <property type="entry name" value="Branched-chain amino acid ABC transporter ATP-binding protein"/>
    <property type="match status" value="1"/>
</dbReference>
<keyword evidence="2" id="KW-0547">Nucleotide-binding</keyword>
<dbReference type="Pfam" id="PF12399">
    <property type="entry name" value="BCA_ABC_TP_C"/>
    <property type="match status" value="1"/>
</dbReference>
<name>A0A9D1JGP8_9FIRM</name>
<dbReference type="Pfam" id="PF00005">
    <property type="entry name" value="ABC_tran"/>
    <property type="match status" value="1"/>
</dbReference>
<dbReference type="GO" id="GO:1903805">
    <property type="term" value="P:L-valine import across plasma membrane"/>
    <property type="evidence" value="ECO:0007669"/>
    <property type="project" value="TreeGrafter"/>
</dbReference>
<dbReference type="InterPro" id="IPR032823">
    <property type="entry name" value="BCA_ABC_TP_C"/>
</dbReference>
<feature type="domain" description="ABC transporter" evidence="4">
    <location>
        <begin position="4"/>
        <end position="252"/>
    </location>
</feature>
<dbReference type="SUPFAM" id="SSF52540">
    <property type="entry name" value="P-loop containing nucleoside triphosphate hydrolases"/>
    <property type="match status" value="1"/>
</dbReference>
<dbReference type="GO" id="GO:0016887">
    <property type="term" value="F:ATP hydrolysis activity"/>
    <property type="evidence" value="ECO:0007669"/>
    <property type="project" value="InterPro"/>
</dbReference>
<dbReference type="GO" id="GO:0005304">
    <property type="term" value="F:L-valine transmembrane transporter activity"/>
    <property type="evidence" value="ECO:0007669"/>
    <property type="project" value="TreeGrafter"/>
</dbReference>
<dbReference type="GO" id="GO:0015188">
    <property type="term" value="F:L-isoleucine transmembrane transporter activity"/>
    <property type="evidence" value="ECO:0007669"/>
    <property type="project" value="TreeGrafter"/>
</dbReference>
<reference evidence="5" key="1">
    <citation type="submission" date="2020-10" db="EMBL/GenBank/DDBJ databases">
        <authorList>
            <person name="Gilroy R."/>
        </authorList>
    </citation>
    <scope>NUCLEOTIDE SEQUENCE</scope>
    <source>
        <strain evidence="5">ChiSxjej1B13-7041</strain>
    </source>
</reference>
<dbReference type="EMBL" id="DVHU01000078">
    <property type="protein sequence ID" value="HIR93462.1"/>
    <property type="molecule type" value="Genomic_DNA"/>
</dbReference>
<evidence type="ECO:0000259" key="4">
    <source>
        <dbReference type="PROSITE" id="PS50893"/>
    </source>
</evidence>
<keyword evidence="1" id="KW-0813">Transport</keyword>
<dbReference type="GO" id="GO:0005524">
    <property type="term" value="F:ATP binding"/>
    <property type="evidence" value="ECO:0007669"/>
    <property type="project" value="UniProtKB-KW"/>
</dbReference>
<dbReference type="InterPro" id="IPR027417">
    <property type="entry name" value="P-loop_NTPase"/>
</dbReference>
<dbReference type="InterPro" id="IPR051120">
    <property type="entry name" value="ABC_AA/LPS_Transport"/>
</dbReference>
<dbReference type="GO" id="GO:0015192">
    <property type="term" value="F:L-phenylalanine transmembrane transporter activity"/>
    <property type="evidence" value="ECO:0007669"/>
    <property type="project" value="TreeGrafter"/>
</dbReference>
<dbReference type="GO" id="GO:0042941">
    <property type="term" value="P:D-alanine transmembrane transport"/>
    <property type="evidence" value="ECO:0007669"/>
    <property type="project" value="TreeGrafter"/>
</dbReference>
<dbReference type="CDD" id="cd03219">
    <property type="entry name" value="ABC_Mj1267_LivG_branched"/>
    <property type="match status" value="1"/>
</dbReference>
<dbReference type="GO" id="GO:0015808">
    <property type="term" value="P:L-alanine transport"/>
    <property type="evidence" value="ECO:0007669"/>
    <property type="project" value="TreeGrafter"/>
</dbReference>
<evidence type="ECO:0000256" key="3">
    <source>
        <dbReference type="ARBA" id="ARBA00022840"/>
    </source>
</evidence>
<dbReference type="SMART" id="SM00382">
    <property type="entry name" value="AAA"/>
    <property type="match status" value="1"/>
</dbReference>
<dbReference type="AlphaFoldDB" id="A0A9D1JGP8"/>
<sequence>MALLELRNVSKVFGGLKAVDSVDLKVEDEQIAALIGPNGAGKTTVFNMITGAYKVSTGDITFNGENICKYKPHIIVEKGIARTFQNIRLFKKATVLENVMTGFHCKTKTGMLNIIYNPMMTRREEQEVQEKSMEILKFLGLDGVADLQAANIPYGHQRLLEIGRALATSPKLLLLDEPAAGMNSAEKQELIKTIRSIRDTYHLAVLLVEHDMELVMGISEDITVLNYGRRIANGSASEVQNNEAVIEAYLGRKE</sequence>
<evidence type="ECO:0000313" key="6">
    <source>
        <dbReference type="Proteomes" id="UP000886841"/>
    </source>
</evidence>
<keyword evidence="3 5" id="KW-0067">ATP-binding</keyword>